<dbReference type="AlphaFoldDB" id="A0AA85G6H7"/>
<dbReference type="PROSITE" id="PS00028">
    <property type="entry name" value="ZINC_FINGER_C2H2_1"/>
    <property type="match status" value="2"/>
</dbReference>
<feature type="coiled-coil region" evidence="2">
    <location>
        <begin position="286"/>
        <end position="323"/>
    </location>
</feature>
<evidence type="ECO:0000256" key="2">
    <source>
        <dbReference type="SAM" id="Coils"/>
    </source>
</evidence>
<sequence>MDFLKVPSFGWTGPSDQRFEETFNQIYHNSLQNYYSIMNSLSKCTTLSESTDSQLCFNSNLTSSTITPTTTTTTIQINENTTFNDNSSIETNLINFNKELSIMNEQNEPINLCIRDQFKFDLIQYTNKMKMISNILCTNSIHDTDRNNIDYFGMNNSDNNINDNYSYSNNNNNNNNNNNSFYLTDLTNKMNMNLYTTTNKITPTELKVFPESLNQFLMMNYNNIHHHLDYNSSTITSTTTTTTTAIHSDSNNIQGSSMYSIIRTPSPTVQQSHLDNEFLTSTPVWRNKLIDDIEPVEIERENLKQQQNERETFINEADKMKWRKYSRQINRLYYSRNKITHTQRKIHRKLKNHPDDNNIQKNPTTSEDVNDVKESDVITCRTNTRSICRRRRVGWRGTTICAACGLMFEGMNQLNTHYSHIHGSLLESECNFAQYSNSKTSKLLFQAQLDLLISEKELQHNSLTSITNENNFIPTTSTCKKNHNNISSIDSNVNHSISKSINQFNQQIINNHQIKCYPCPKCNYTAKWPTELQKHVMVHANSRPFICCVCATSYKWSWDLGRHFTNSHPNLPNPYKRQRINKTILNESRL</sequence>
<dbReference type="PROSITE" id="PS50157">
    <property type="entry name" value="ZINC_FINGER_C2H2_2"/>
    <property type="match status" value="1"/>
</dbReference>
<evidence type="ECO:0000313" key="5">
    <source>
        <dbReference type="Proteomes" id="UP000050792"/>
    </source>
</evidence>
<keyword evidence="1" id="KW-0863">Zinc-finger</keyword>
<proteinExistence type="predicted"/>
<feature type="domain" description="C2H2-type" evidence="4">
    <location>
        <begin position="517"/>
        <end position="544"/>
    </location>
</feature>
<feature type="region of interest" description="Disordered" evidence="3">
    <location>
        <begin position="351"/>
        <end position="370"/>
    </location>
</feature>
<keyword evidence="1" id="KW-0862">Zinc</keyword>
<dbReference type="Proteomes" id="UP000050792">
    <property type="component" value="Unassembled WGS sequence"/>
</dbReference>
<dbReference type="GO" id="GO:0008270">
    <property type="term" value="F:zinc ion binding"/>
    <property type="evidence" value="ECO:0007669"/>
    <property type="project" value="UniProtKB-KW"/>
</dbReference>
<evidence type="ECO:0000313" key="6">
    <source>
        <dbReference type="WBParaSite" id="SRDH1_80020.1"/>
    </source>
</evidence>
<protein>
    <recommendedName>
        <fullName evidence="4">C2H2-type domain-containing protein</fullName>
    </recommendedName>
</protein>
<dbReference type="SUPFAM" id="SSF57667">
    <property type="entry name" value="beta-beta-alpha zinc fingers"/>
    <property type="match status" value="1"/>
</dbReference>
<name>A0AA85G6H7_9TREM</name>
<dbReference type="InterPro" id="IPR013087">
    <property type="entry name" value="Znf_C2H2_type"/>
</dbReference>
<evidence type="ECO:0000259" key="4">
    <source>
        <dbReference type="PROSITE" id="PS50157"/>
    </source>
</evidence>
<reference evidence="6" key="2">
    <citation type="submission" date="2023-11" db="UniProtKB">
        <authorList>
            <consortium name="WormBaseParasite"/>
        </authorList>
    </citation>
    <scope>IDENTIFICATION</scope>
</reference>
<evidence type="ECO:0000256" key="1">
    <source>
        <dbReference type="PROSITE-ProRule" id="PRU00042"/>
    </source>
</evidence>
<dbReference type="WBParaSite" id="SRDH1_80020.1">
    <property type="protein sequence ID" value="SRDH1_80020.1"/>
    <property type="gene ID" value="SRDH1_80020"/>
</dbReference>
<keyword evidence="5" id="KW-1185">Reference proteome</keyword>
<reference evidence="5" key="1">
    <citation type="submission" date="2022-06" db="EMBL/GenBank/DDBJ databases">
        <authorList>
            <person name="Berger JAMES D."/>
            <person name="Berger JAMES D."/>
        </authorList>
    </citation>
    <scope>NUCLEOTIDE SEQUENCE [LARGE SCALE GENOMIC DNA]</scope>
</reference>
<organism evidence="5 6">
    <name type="scientific">Schistosoma rodhaini</name>
    <dbReference type="NCBI Taxonomy" id="6188"/>
    <lineage>
        <taxon>Eukaryota</taxon>
        <taxon>Metazoa</taxon>
        <taxon>Spiralia</taxon>
        <taxon>Lophotrochozoa</taxon>
        <taxon>Platyhelminthes</taxon>
        <taxon>Trematoda</taxon>
        <taxon>Digenea</taxon>
        <taxon>Strigeidida</taxon>
        <taxon>Schistosomatoidea</taxon>
        <taxon>Schistosomatidae</taxon>
        <taxon>Schistosoma</taxon>
    </lineage>
</organism>
<evidence type="ECO:0000256" key="3">
    <source>
        <dbReference type="SAM" id="MobiDB-lite"/>
    </source>
</evidence>
<keyword evidence="1" id="KW-0479">Metal-binding</keyword>
<dbReference type="InterPro" id="IPR036236">
    <property type="entry name" value="Znf_C2H2_sf"/>
</dbReference>
<dbReference type="SMART" id="SM00355">
    <property type="entry name" value="ZnF_C2H2"/>
    <property type="match status" value="3"/>
</dbReference>
<accession>A0AA85G6H7</accession>
<dbReference type="Gene3D" id="3.30.160.60">
    <property type="entry name" value="Classic Zinc Finger"/>
    <property type="match status" value="1"/>
</dbReference>
<keyword evidence="2" id="KW-0175">Coiled coil</keyword>